<proteinExistence type="predicted"/>
<accession>A0ABQ9IQB3</accession>
<evidence type="ECO:0000313" key="2">
    <source>
        <dbReference type="Proteomes" id="UP001159363"/>
    </source>
</evidence>
<name>A0ABQ9IQB3_9NEOP</name>
<reference evidence="1 2" key="1">
    <citation type="submission" date="2023-02" db="EMBL/GenBank/DDBJ databases">
        <title>LHISI_Scaffold_Assembly.</title>
        <authorList>
            <person name="Stuart O.P."/>
            <person name="Cleave R."/>
            <person name="Magrath M.J.L."/>
            <person name="Mikheyev A.S."/>
        </authorList>
    </citation>
    <scope>NUCLEOTIDE SEQUENCE [LARGE SCALE GENOMIC DNA]</scope>
    <source>
        <strain evidence="1">Daus_M_001</strain>
        <tissue evidence="1">Leg muscle</tissue>
    </source>
</reference>
<keyword evidence="2" id="KW-1185">Reference proteome</keyword>
<sequence>MTAYALCAVEIINLEIYKFCQWELLDISKIDFNCVSYAYLGRTIKDKIEKVERHSQVKIQYSINDFQVGQFVGCVYGQNWWMGRITGISRELQDITVWFMHPSGSAEEFQWPEECGKKKDECAVPLGNVLDPTPLGDLQDHAFDKAELIKIQQILLVPAAAMPSAQT</sequence>
<dbReference type="Proteomes" id="UP001159363">
    <property type="component" value="Chromosome 1"/>
</dbReference>
<comment type="caution">
    <text evidence="1">The sequence shown here is derived from an EMBL/GenBank/DDBJ whole genome shotgun (WGS) entry which is preliminary data.</text>
</comment>
<protein>
    <submittedName>
        <fullName evidence="1">Uncharacterized protein</fullName>
    </submittedName>
</protein>
<gene>
    <name evidence="1" type="ORF">PR048_003840</name>
</gene>
<dbReference type="EMBL" id="JARBHB010000001">
    <property type="protein sequence ID" value="KAJ8898480.1"/>
    <property type="molecule type" value="Genomic_DNA"/>
</dbReference>
<organism evidence="1 2">
    <name type="scientific">Dryococelus australis</name>
    <dbReference type="NCBI Taxonomy" id="614101"/>
    <lineage>
        <taxon>Eukaryota</taxon>
        <taxon>Metazoa</taxon>
        <taxon>Ecdysozoa</taxon>
        <taxon>Arthropoda</taxon>
        <taxon>Hexapoda</taxon>
        <taxon>Insecta</taxon>
        <taxon>Pterygota</taxon>
        <taxon>Neoptera</taxon>
        <taxon>Polyneoptera</taxon>
        <taxon>Phasmatodea</taxon>
        <taxon>Verophasmatodea</taxon>
        <taxon>Anareolatae</taxon>
        <taxon>Phasmatidae</taxon>
        <taxon>Eurycanthinae</taxon>
        <taxon>Dryococelus</taxon>
    </lineage>
</organism>
<evidence type="ECO:0000313" key="1">
    <source>
        <dbReference type="EMBL" id="KAJ8898480.1"/>
    </source>
</evidence>